<evidence type="ECO:0000256" key="2">
    <source>
        <dbReference type="ARBA" id="ARBA00022475"/>
    </source>
</evidence>
<keyword evidence="5 10" id="KW-0472">Membrane</keyword>
<evidence type="ECO:0000256" key="5">
    <source>
        <dbReference type="ARBA" id="ARBA00023136"/>
    </source>
</evidence>
<reference evidence="11" key="1">
    <citation type="submission" date="2009-10" db="EMBL/GenBank/DDBJ databases">
        <title>Complete sequence of Bacillus selenitireducens MLS10.</title>
        <authorList>
            <consortium name="US DOE Joint Genome Institute"/>
            <person name="Lucas S."/>
            <person name="Copeland A."/>
            <person name="Lapidus A."/>
            <person name="Glavina del Rio T."/>
            <person name="Dalin E."/>
            <person name="Tice H."/>
            <person name="Bruce D."/>
            <person name="Goodwin L."/>
            <person name="Pitluck S."/>
            <person name="Sims D."/>
            <person name="Brettin T."/>
            <person name="Detter J.C."/>
            <person name="Han C."/>
            <person name="Larimer F."/>
            <person name="Land M."/>
            <person name="Hauser L."/>
            <person name="Kyrpides N."/>
            <person name="Ovchinnikova G."/>
            <person name="Stolz J."/>
        </authorList>
    </citation>
    <scope>NUCLEOTIDE SEQUENCE [LARGE SCALE GENOMIC DNA]</scope>
    <source>
        <strain evidence="11">MLS10</strain>
    </source>
</reference>
<evidence type="ECO:0000256" key="6">
    <source>
        <dbReference type="ARBA" id="ARBA00023303"/>
    </source>
</evidence>
<comment type="subcellular location">
    <subcellularLocation>
        <location evidence="1 10">Cell membrane</location>
        <topology evidence="1 10">Multi-pass membrane protein</topology>
    </subcellularLocation>
</comment>
<dbReference type="eggNOG" id="COG0239">
    <property type="taxonomic scope" value="Bacteria"/>
</dbReference>
<comment type="catalytic activity">
    <reaction evidence="8">
        <text>fluoride(in) = fluoride(out)</text>
        <dbReference type="Rhea" id="RHEA:76159"/>
        <dbReference type="ChEBI" id="CHEBI:17051"/>
    </reaction>
    <physiologicalReaction direction="left-to-right" evidence="8">
        <dbReference type="Rhea" id="RHEA:76160"/>
    </physiologicalReaction>
</comment>
<comment type="caution">
    <text evidence="10">Lacks conserved residue(s) required for the propagation of feature annotation.</text>
</comment>
<evidence type="ECO:0000256" key="3">
    <source>
        <dbReference type="ARBA" id="ARBA00022692"/>
    </source>
</evidence>
<evidence type="ECO:0000256" key="7">
    <source>
        <dbReference type="ARBA" id="ARBA00035120"/>
    </source>
</evidence>
<name>D6XXI6_BACIE</name>
<organism evidence="11 12">
    <name type="scientific">Bacillus selenitireducens (strain ATCC 700615 / DSM 15326 / MLS10)</name>
    <dbReference type="NCBI Taxonomy" id="439292"/>
    <lineage>
        <taxon>Bacteria</taxon>
        <taxon>Bacillati</taxon>
        <taxon>Bacillota</taxon>
        <taxon>Bacilli</taxon>
        <taxon>Bacillales</taxon>
        <taxon>Bacillaceae</taxon>
        <taxon>Salisediminibacterium</taxon>
    </lineage>
</organism>
<dbReference type="HAMAP" id="MF_00454">
    <property type="entry name" value="FluC"/>
    <property type="match status" value="1"/>
</dbReference>
<accession>D6XXI6</accession>
<keyword evidence="10" id="KW-0813">Transport</keyword>
<proteinExistence type="inferred from homology"/>
<dbReference type="STRING" id="439292.Bsel_0507"/>
<evidence type="ECO:0000313" key="12">
    <source>
        <dbReference type="Proteomes" id="UP000000271"/>
    </source>
</evidence>
<dbReference type="GO" id="GO:0062054">
    <property type="term" value="F:fluoride channel activity"/>
    <property type="evidence" value="ECO:0007669"/>
    <property type="project" value="UniProtKB-UniRule"/>
</dbReference>
<evidence type="ECO:0000256" key="9">
    <source>
        <dbReference type="ARBA" id="ARBA00049940"/>
    </source>
</evidence>
<feature type="transmembrane region" description="Helical" evidence="10">
    <location>
        <begin position="28"/>
        <end position="52"/>
    </location>
</feature>
<dbReference type="KEGG" id="bse:Bsel_0507"/>
<evidence type="ECO:0000313" key="11">
    <source>
        <dbReference type="EMBL" id="ADH98043.1"/>
    </source>
</evidence>
<dbReference type="Pfam" id="PF02537">
    <property type="entry name" value="CRCB"/>
    <property type="match status" value="1"/>
</dbReference>
<dbReference type="GO" id="GO:0140114">
    <property type="term" value="P:cellular detoxification of fluoride"/>
    <property type="evidence" value="ECO:0007669"/>
    <property type="project" value="UniProtKB-UniRule"/>
</dbReference>
<evidence type="ECO:0000256" key="4">
    <source>
        <dbReference type="ARBA" id="ARBA00022989"/>
    </source>
</evidence>
<dbReference type="HOGENOM" id="CLU_114342_2_1_9"/>
<keyword evidence="6 10" id="KW-0407">Ion channel</keyword>
<gene>
    <name evidence="10" type="primary">fluC</name>
    <name evidence="10" type="synonym">crcB</name>
    <name evidence="11" type="ordered locus">Bsel_0507</name>
</gene>
<sequence length="121" mass="13007">MASLGGGLGAVARYHLGRLIKARLDQTWLPNAMLIVNIIGSFGLGVTLGGLFGSVTETDPLPNLYFFLATGFMAAFTTFSTFSTEAVGLIRTRKFYPACLYISVTLVASFLVFLAGMWLTV</sequence>
<feature type="transmembrane region" description="Helical" evidence="10">
    <location>
        <begin position="95"/>
        <end position="119"/>
    </location>
</feature>
<dbReference type="AlphaFoldDB" id="D6XXI6"/>
<dbReference type="InterPro" id="IPR003691">
    <property type="entry name" value="FluC"/>
</dbReference>
<evidence type="ECO:0000256" key="1">
    <source>
        <dbReference type="ARBA" id="ARBA00004651"/>
    </source>
</evidence>
<keyword evidence="2 10" id="KW-1003">Cell membrane</keyword>
<dbReference type="GO" id="GO:0005886">
    <property type="term" value="C:plasma membrane"/>
    <property type="evidence" value="ECO:0007669"/>
    <property type="project" value="UniProtKB-SubCell"/>
</dbReference>
<comment type="function">
    <text evidence="9 10">Fluoride-specific ion channel. Important for reducing fluoride concentration in the cell, thus reducing its toxicity.</text>
</comment>
<dbReference type="EMBL" id="CP001791">
    <property type="protein sequence ID" value="ADH98043.1"/>
    <property type="molecule type" value="Genomic_DNA"/>
</dbReference>
<keyword evidence="4 10" id="KW-1133">Transmembrane helix</keyword>
<dbReference type="PANTHER" id="PTHR28259:SF1">
    <property type="entry name" value="FLUORIDE EXPORT PROTEIN 1-RELATED"/>
    <property type="match status" value="1"/>
</dbReference>
<dbReference type="NCBIfam" id="TIGR00494">
    <property type="entry name" value="crcB"/>
    <property type="match status" value="1"/>
</dbReference>
<protein>
    <recommendedName>
        <fullName evidence="10">Fluoride-specific ion channel FluC</fullName>
    </recommendedName>
</protein>
<dbReference type="Proteomes" id="UP000000271">
    <property type="component" value="Chromosome"/>
</dbReference>
<evidence type="ECO:0000256" key="10">
    <source>
        <dbReference type="HAMAP-Rule" id="MF_00454"/>
    </source>
</evidence>
<keyword evidence="10" id="KW-0406">Ion transport</keyword>
<evidence type="ECO:0000256" key="8">
    <source>
        <dbReference type="ARBA" id="ARBA00035585"/>
    </source>
</evidence>
<dbReference type="PANTHER" id="PTHR28259">
    <property type="entry name" value="FLUORIDE EXPORT PROTEIN 1-RELATED"/>
    <property type="match status" value="1"/>
</dbReference>
<feature type="transmembrane region" description="Helical" evidence="10">
    <location>
        <begin position="64"/>
        <end position="83"/>
    </location>
</feature>
<comment type="similarity">
    <text evidence="7 10">Belongs to the fluoride channel Fluc/FEX (TC 1.A.43) family.</text>
</comment>
<keyword evidence="3 10" id="KW-0812">Transmembrane</keyword>
<keyword evidence="12" id="KW-1185">Reference proteome</keyword>